<name>A0A4S2M6U3_OPIFE</name>
<dbReference type="EMBL" id="SJOL01004009">
    <property type="protein sequence ID" value="TGZ72140.1"/>
    <property type="molecule type" value="Genomic_DNA"/>
</dbReference>
<reference evidence="1 2" key="1">
    <citation type="journal article" date="2019" name="BMC Genomics">
        <title>New insights from Opisthorchis felineus genome: update on genomics of the epidemiologically important liver flukes.</title>
        <authorList>
            <person name="Ershov N.I."/>
            <person name="Mordvinov V.A."/>
            <person name="Prokhortchouk E.B."/>
            <person name="Pakharukova M.Y."/>
            <person name="Gunbin K.V."/>
            <person name="Ustyantsev K."/>
            <person name="Genaev M.A."/>
            <person name="Blinov A.G."/>
            <person name="Mazur A."/>
            <person name="Boulygina E."/>
            <person name="Tsygankova S."/>
            <person name="Khrameeva E."/>
            <person name="Chekanov N."/>
            <person name="Fan G."/>
            <person name="Xiao A."/>
            <person name="Zhang H."/>
            <person name="Xu X."/>
            <person name="Yang H."/>
            <person name="Solovyev V."/>
            <person name="Lee S.M."/>
            <person name="Liu X."/>
            <person name="Afonnikov D.A."/>
            <person name="Skryabin K.G."/>
        </authorList>
    </citation>
    <scope>NUCLEOTIDE SEQUENCE [LARGE SCALE GENOMIC DNA]</scope>
    <source>
        <strain evidence="1">AK-0245</strain>
        <tissue evidence="1">Whole organism</tissue>
    </source>
</reference>
<accession>A0A4S2M6U3</accession>
<gene>
    <name evidence="1" type="ORF">CRM22_002257</name>
</gene>
<dbReference type="Proteomes" id="UP000308267">
    <property type="component" value="Unassembled WGS sequence"/>
</dbReference>
<dbReference type="AlphaFoldDB" id="A0A4S2M6U3"/>
<evidence type="ECO:0000313" key="2">
    <source>
        <dbReference type="Proteomes" id="UP000308267"/>
    </source>
</evidence>
<evidence type="ECO:0000313" key="1">
    <source>
        <dbReference type="EMBL" id="TGZ72140.1"/>
    </source>
</evidence>
<comment type="caution">
    <text evidence="1">The sequence shown here is derived from an EMBL/GenBank/DDBJ whole genome shotgun (WGS) entry which is preliminary data.</text>
</comment>
<proteinExistence type="predicted"/>
<keyword evidence="2" id="KW-1185">Reference proteome</keyword>
<sequence>MAVLQVLKIFGEVKQGKIWKVWKVTGTLLSGRKSQKQLFHSVILIVITVPCCHMERGKRTYTALMKMIQMRQQLRKLVSPRRCVRWMKNVNNRQPILVNNTTDIPDNQEGDMESQFGQQDCGRIWRLKVSSRWSASCQLGCLTCEQTSLLMDQEGGLNQNISVKDKQAEMAIQVSHCETQ</sequence>
<organism evidence="1 2">
    <name type="scientific">Opisthorchis felineus</name>
    <dbReference type="NCBI Taxonomy" id="147828"/>
    <lineage>
        <taxon>Eukaryota</taxon>
        <taxon>Metazoa</taxon>
        <taxon>Spiralia</taxon>
        <taxon>Lophotrochozoa</taxon>
        <taxon>Platyhelminthes</taxon>
        <taxon>Trematoda</taxon>
        <taxon>Digenea</taxon>
        <taxon>Opisthorchiida</taxon>
        <taxon>Opisthorchiata</taxon>
        <taxon>Opisthorchiidae</taxon>
        <taxon>Opisthorchis</taxon>
    </lineage>
</organism>
<protein>
    <submittedName>
        <fullName evidence="1">Uncharacterized protein</fullName>
    </submittedName>
</protein>